<evidence type="ECO:0000256" key="1">
    <source>
        <dbReference type="SAM" id="Phobius"/>
    </source>
</evidence>
<feature type="transmembrane region" description="Helical" evidence="1">
    <location>
        <begin position="118"/>
        <end position="142"/>
    </location>
</feature>
<reference evidence="2 3" key="1">
    <citation type="journal article" date="2011" name="J. Bacteriol.">
        <title>Genome sequence of Haloplasma contractile, an unusual contractile bacterium from a deep-sea anoxic brine lake.</title>
        <authorList>
            <person name="Antunes A."/>
            <person name="Alam I."/>
            <person name="El Dorry H."/>
            <person name="Siam R."/>
            <person name="Robertson A."/>
            <person name="Bajic V.B."/>
            <person name="Stingl U."/>
        </authorList>
    </citation>
    <scope>NUCLEOTIDE SEQUENCE [LARGE SCALE GENOMIC DNA]</scope>
    <source>
        <strain evidence="2 3">SSD-17B</strain>
    </source>
</reference>
<feature type="transmembrane region" description="Helical" evidence="1">
    <location>
        <begin position="87"/>
        <end position="106"/>
    </location>
</feature>
<dbReference type="STRING" id="1033810.HLPCO_002107"/>
<dbReference type="InParanoid" id="U2DTS5"/>
<dbReference type="RefSeq" id="WP_008824512.1">
    <property type="nucleotide sequence ID" value="NZ_AFNU02000007.1"/>
</dbReference>
<protein>
    <submittedName>
        <fullName evidence="2">Uncharacterized protein</fullName>
    </submittedName>
</protein>
<gene>
    <name evidence="2" type="ORF">HLPCO_002107</name>
</gene>
<keyword evidence="1" id="KW-0472">Membrane</keyword>
<proteinExistence type="predicted"/>
<feature type="transmembrane region" description="Helical" evidence="1">
    <location>
        <begin position="27"/>
        <end position="45"/>
    </location>
</feature>
<dbReference type="Proteomes" id="UP000005707">
    <property type="component" value="Unassembled WGS sequence"/>
</dbReference>
<dbReference type="EMBL" id="AFNU02000007">
    <property type="protein sequence ID" value="ERJ11867.1"/>
    <property type="molecule type" value="Genomic_DNA"/>
</dbReference>
<keyword evidence="3" id="KW-1185">Reference proteome</keyword>
<keyword evidence="1" id="KW-1133">Transmembrane helix</keyword>
<dbReference type="AlphaFoldDB" id="U2DTS5"/>
<evidence type="ECO:0000313" key="2">
    <source>
        <dbReference type="EMBL" id="ERJ11867.1"/>
    </source>
</evidence>
<keyword evidence="1" id="KW-0812">Transmembrane</keyword>
<name>U2DTS5_9MOLU</name>
<sequence>MKFVKLLLLTLFSYVNTFIIVKSFNLNIKPIIALTLAYITGYALYRGSKFIKRKNIKRYRLQDKLYIFSVVILYLSYQPPFNSVYFIIKHVVFFLLSAYMIIAWVMNMNRGRIYNHTGIKNVIGWIVIVIILIVSFGLFQFIGIKHYSLPPLRGCSYYDDYNNLVYDTQFVGSCPELQNVIEQETVTGNRLSFTVKEQSQKVTLETEISYQYDELNRITDYQIESFYKTHTDEQKDTLESIRYFKMTVANTYEATTFHSVQKAYKNHIQLPDVKEYNEGKLKNVDPVIEEYRSERTDDKGYTIDVDYRQLSEGDDFEFKDLYDGSFIKSDTGDFVYYDINVNASRHRNKYAFKYVGERLWLERRDDRIKKIYMMRNHTLESTYKLNNVYNGVSPILNEGSFYSKHRDRSFYSDRARTVTYYEDDRIELKNQYHPSISLLNHQEYGFKLKHYETKRDFSTLMGYDDAHSHHSIDLEQLYISSFSIHVMRDSSYDPIPYIHQKNPLLFEEQLFLNDE</sequence>
<comment type="caution">
    <text evidence="2">The sequence shown here is derived from an EMBL/GenBank/DDBJ whole genome shotgun (WGS) entry which is preliminary data.</text>
</comment>
<accession>U2DTS5</accession>
<organism evidence="2 3">
    <name type="scientific">Haloplasma contractile SSD-17B</name>
    <dbReference type="NCBI Taxonomy" id="1033810"/>
    <lineage>
        <taxon>Bacteria</taxon>
        <taxon>Bacillati</taxon>
        <taxon>Mycoplasmatota</taxon>
        <taxon>Mollicutes</taxon>
        <taxon>Haloplasmatales</taxon>
        <taxon>Haloplasmataceae</taxon>
        <taxon>Haloplasma</taxon>
    </lineage>
</organism>
<reference evidence="2 3" key="2">
    <citation type="journal article" date="2013" name="PLoS ONE">
        <title>INDIGO - INtegrated Data Warehouse of MIcrobial GenOmes with Examples from the Red Sea Extremophiles.</title>
        <authorList>
            <person name="Alam I."/>
            <person name="Antunes A."/>
            <person name="Kamau A.A."/>
            <person name="Ba Alawi W."/>
            <person name="Kalkatawi M."/>
            <person name="Stingl U."/>
            <person name="Bajic V.B."/>
        </authorList>
    </citation>
    <scope>NUCLEOTIDE SEQUENCE [LARGE SCALE GENOMIC DNA]</scope>
    <source>
        <strain evidence="2 3">SSD-17B</strain>
    </source>
</reference>
<evidence type="ECO:0000313" key="3">
    <source>
        <dbReference type="Proteomes" id="UP000005707"/>
    </source>
</evidence>
<feature type="transmembrane region" description="Helical" evidence="1">
    <location>
        <begin position="65"/>
        <end position="81"/>
    </location>
</feature>
<dbReference type="eggNOG" id="ENOG502ZVA8">
    <property type="taxonomic scope" value="Bacteria"/>
</dbReference>